<protein>
    <submittedName>
        <fullName evidence="1">Uncharacterized protein</fullName>
    </submittedName>
</protein>
<accession>A0ABR1XWZ6</accession>
<evidence type="ECO:0000313" key="1">
    <source>
        <dbReference type="EMBL" id="KAK8169753.1"/>
    </source>
</evidence>
<reference evidence="1 2" key="1">
    <citation type="journal article" date="2022" name="G3 (Bethesda)">
        <title>Enemy or ally: a genomic approach to elucidate the lifestyle of Phyllosticta citrichinaensis.</title>
        <authorList>
            <person name="Buijs V.A."/>
            <person name="Groenewald J.Z."/>
            <person name="Haridas S."/>
            <person name="LaButti K.M."/>
            <person name="Lipzen A."/>
            <person name="Martin F.M."/>
            <person name="Barry K."/>
            <person name="Grigoriev I.V."/>
            <person name="Crous P.W."/>
            <person name="Seidl M.F."/>
        </authorList>
    </citation>
    <scope>NUCLEOTIDE SEQUENCE [LARGE SCALE GENOMIC DNA]</scope>
    <source>
        <strain evidence="1 2">CBS 129764</strain>
    </source>
</reference>
<comment type="caution">
    <text evidence="1">The sequence shown here is derived from an EMBL/GenBank/DDBJ whole genome shotgun (WGS) entry which is preliminary data.</text>
</comment>
<keyword evidence="2" id="KW-1185">Reference proteome</keyword>
<dbReference type="Proteomes" id="UP001456524">
    <property type="component" value="Unassembled WGS sequence"/>
</dbReference>
<name>A0ABR1XWZ6_9PEZI</name>
<dbReference type="EMBL" id="JBBWUH010000004">
    <property type="protein sequence ID" value="KAK8169753.1"/>
    <property type="molecule type" value="Genomic_DNA"/>
</dbReference>
<gene>
    <name evidence="1" type="ORF">IWX90DRAFT_188847</name>
</gene>
<proteinExistence type="predicted"/>
<evidence type="ECO:0000313" key="2">
    <source>
        <dbReference type="Proteomes" id="UP001456524"/>
    </source>
</evidence>
<organism evidence="1 2">
    <name type="scientific">Phyllosticta citrichinensis</name>
    <dbReference type="NCBI Taxonomy" id="1130410"/>
    <lineage>
        <taxon>Eukaryota</taxon>
        <taxon>Fungi</taxon>
        <taxon>Dikarya</taxon>
        <taxon>Ascomycota</taxon>
        <taxon>Pezizomycotina</taxon>
        <taxon>Dothideomycetes</taxon>
        <taxon>Dothideomycetes incertae sedis</taxon>
        <taxon>Botryosphaeriales</taxon>
        <taxon>Phyllostictaceae</taxon>
        <taxon>Phyllosticta</taxon>
    </lineage>
</organism>
<sequence length="210" mass="22856">MSLVPVKVCFSAATSALGRQTATQAAASPALRIVASWRQTVATCLTNFVGLQLPTPSSIGLSGVSRRATNGPPCAARRHRRWKNTDGGESYVLGDGIPIAALDQYKALGLMSQARSQPTTKFMTDDGTDPPFENWRTCSGPRALGPRQCPLAHFSRGKMSGSVKRNWRQQELIFDEAESQLISHHYLETTGQNRTTDPGWLVSYPTDLPP</sequence>